<accession>A0ABU4PGN0</accession>
<organism evidence="1 2">
    <name type="scientific">Azospirillum brasilense</name>
    <dbReference type="NCBI Taxonomy" id="192"/>
    <lineage>
        <taxon>Bacteria</taxon>
        <taxon>Pseudomonadati</taxon>
        <taxon>Pseudomonadota</taxon>
        <taxon>Alphaproteobacteria</taxon>
        <taxon>Rhodospirillales</taxon>
        <taxon>Azospirillaceae</taxon>
        <taxon>Azospirillum</taxon>
    </lineage>
</organism>
<sequence length="66" mass="6600">MESHSDLLVDLVALADEGLDGFWNIDPPVLASGGAEWNAGGNGGTNRAGIAGHGLATVASKKVVEA</sequence>
<comment type="caution">
    <text evidence="1">The sequence shown here is derived from an EMBL/GenBank/DDBJ whole genome shotgun (WGS) entry which is preliminary data.</text>
</comment>
<gene>
    <name evidence="1" type="ORF">SIM66_32780</name>
</gene>
<keyword evidence="2" id="KW-1185">Reference proteome</keyword>
<evidence type="ECO:0000313" key="2">
    <source>
        <dbReference type="Proteomes" id="UP001277471"/>
    </source>
</evidence>
<proteinExistence type="predicted"/>
<name>A0ABU4PGN0_AZOBR</name>
<reference evidence="1 2" key="1">
    <citation type="submission" date="2023-11" db="EMBL/GenBank/DDBJ databases">
        <title>MicrobeMod: A computational toolkit for identifying prokaryotic methylation and restriction-modification with nanopore sequencing.</title>
        <authorList>
            <person name="Crits-Christoph A."/>
            <person name="Kang S.C."/>
            <person name="Lee H."/>
            <person name="Ostrov N."/>
        </authorList>
    </citation>
    <scope>NUCLEOTIDE SEQUENCE [LARGE SCALE GENOMIC DNA]</scope>
    <source>
        <strain evidence="1 2">ATCC 29145</strain>
    </source>
</reference>
<evidence type="ECO:0000313" key="1">
    <source>
        <dbReference type="EMBL" id="MDX5955946.1"/>
    </source>
</evidence>
<protein>
    <submittedName>
        <fullName evidence="1">Uncharacterized protein</fullName>
    </submittedName>
</protein>
<dbReference type="Proteomes" id="UP001277471">
    <property type="component" value="Unassembled WGS sequence"/>
</dbReference>
<dbReference type="RefSeq" id="WP_035675749.1">
    <property type="nucleotide sequence ID" value="NZ_CP012918.1"/>
</dbReference>
<dbReference type="EMBL" id="JAWXYC010000007">
    <property type="protein sequence ID" value="MDX5955946.1"/>
    <property type="molecule type" value="Genomic_DNA"/>
</dbReference>